<organism evidence="1 2">
    <name type="scientific">Cymbomonas tetramitiformis</name>
    <dbReference type="NCBI Taxonomy" id="36881"/>
    <lineage>
        <taxon>Eukaryota</taxon>
        <taxon>Viridiplantae</taxon>
        <taxon>Chlorophyta</taxon>
        <taxon>Pyramimonadophyceae</taxon>
        <taxon>Pyramimonadales</taxon>
        <taxon>Pyramimonadaceae</taxon>
        <taxon>Cymbomonas</taxon>
    </lineage>
</organism>
<gene>
    <name evidence="1" type="ORF">CYMTET_9646</name>
</gene>
<accession>A0AAE0GQL0</accession>
<dbReference type="AlphaFoldDB" id="A0AAE0GQL0"/>
<sequence>MGGAVGRLRDGRQWGRLRMGVGRLARMGGAVGEAGRDGRCSGEAAWMGGAVGRLRTGRCSGGGCVDGRGEAAMGGAVGGGCVTGGAVGEAAGWAVQWGGCGWMGVGGGCVRRCSGGGCVMGGAGDLWSENADGLLVTTVSGPTDLEWDLSRDETGTPMCGFELSAGAPSTYELRGGLAKCSSRLRACCLPEPLRSASRLSVPALSWSTGRAHCHICVVLSRPIDQRCVFSQYPDRLINEQYFDLEELGARLTPCGTPGAVRALSVAVWIPFVERLCTLVCFWGRIAGAQAKSIPSAPDSSRTNHTAR</sequence>
<comment type="caution">
    <text evidence="1">The sequence shown here is derived from an EMBL/GenBank/DDBJ whole genome shotgun (WGS) entry which is preliminary data.</text>
</comment>
<dbReference type="Proteomes" id="UP001190700">
    <property type="component" value="Unassembled WGS sequence"/>
</dbReference>
<reference evidence="1 2" key="1">
    <citation type="journal article" date="2015" name="Genome Biol. Evol.">
        <title>Comparative Genomics of a Bacterivorous Green Alga Reveals Evolutionary Causalities and Consequences of Phago-Mixotrophic Mode of Nutrition.</title>
        <authorList>
            <person name="Burns J.A."/>
            <person name="Paasch A."/>
            <person name="Narechania A."/>
            <person name="Kim E."/>
        </authorList>
    </citation>
    <scope>NUCLEOTIDE SEQUENCE [LARGE SCALE GENOMIC DNA]</scope>
    <source>
        <strain evidence="1 2">PLY_AMNH</strain>
    </source>
</reference>
<dbReference type="EMBL" id="LGRX02003220">
    <property type="protein sequence ID" value="KAK3282624.1"/>
    <property type="molecule type" value="Genomic_DNA"/>
</dbReference>
<protein>
    <submittedName>
        <fullName evidence="1">Uncharacterized protein</fullName>
    </submittedName>
</protein>
<proteinExistence type="predicted"/>
<evidence type="ECO:0000313" key="1">
    <source>
        <dbReference type="EMBL" id="KAK3282624.1"/>
    </source>
</evidence>
<evidence type="ECO:0000313" key="2">
    <source>
        <dbReference type="Proteomes" id="UP001190700"/>
    </source>
</evidence>
<name>A0AAE0GQL0_9CHLO</name>
<keyword evidence="2" id="KW-1185">Reference proteome</keyword>